<organism evidence="1 2">
    <name type="scientific">Meloidogyne enterolobii</name>
    <name type="common">Root-knot nematode worm</name>
    <name type="synonym">Meloidogyne mayaguensis</name>
    <dbReference type="NCBI Taxonomy" id="390850"/>
    <lineage>
        <taxon>Eukaryota</taxon>
        <taxon>Metazoa</taxon>
        <taxon>Ecdysozoa</taxon>
        <taxon>Nematoda</taxon>
        <taxon>Chromadorea</taxon>
        <taxon>Rhabditida</taxon>
        <taxon>Tylenchina</taxon>
        <taxon>Tylenchomorpha</taxon>
        <taxon>Tylenchoidea</taxon>
        <taxon>Meloidogynidae</taxon>
        <taxon>Meloidogyninae</taxon>
        <taxon>Meloidogyne</taxon>
    </lineage>
</organism>
<evidence type="ECO:0000313" key="2">
    <source>
        <dbReference type="Proteomes" id="UP001497535"/>
    </source>
</evidence>
<proteinExistence type="predicted"/>
<sequence length="67" mass="7939">MVQRQINLDNLVKLGYLRFIYMDEFCENVDIIYGEEILASFKDYLNTFCNKYVKHILTSLKSLLQLG</sequence>
<dbReference type="EMBL" id="CAVMJV010000029">
    <property type="protein sequence ID" value="CAK5076137.1"/>
    <property type="molecule type" value="Genomic_DNA"/>
</dbReference>
<accession>A0ACB0ZAS5</accession>
<protein>
    <submittedName>
        <fullName evidence="1">Uncharacterized protein</fullName>
    </submittedName>
</protein>
<reference evidence="1" key="1">
    <citation type="submission" date="2023-11" db="EMBL/GenBank/DDBJ databases">
        <authorList>
            <person name="Poullet M."/>
        </authorList>
    </citation>
    <scope>NUCLEOTIDE SEQUENCE</scope>
    <source>
        <strain evidence="1">E1834</strain>
    </source>
</reference>
<dbReference type="Proteomes" id="UP001497535">
    <property type="component" value="Unassembled WGS sequence"/>
</dbReference>
<gene>
    <name evidence="1" type="ORF">MENTE1834_LOCUS22990</name>
</gene>
<name>A0ACB0ZAS5_MELEN</name>
<evidence type="ECO:0000313" key="1">
    <source>
        <dbReference type="EMBL" id="CAK5076137.1"/>
    </source>
</evidence>
<comment type="caution">
    <text evidence="1">The sequence shown here is derived from an EMBL/GenBank/DDBJ whole genome shotgun (WGS) entry which is preliminary data.</text>
</comment>
<keyword evidence="2" id="KW-1185">Reference proteome</keyword>